<dbReference type="Proteomes" id="UP000681340">
    <property type="component" value="Unassembled WGS sequence"/>
</dbReference>
<dbReference type="RefSeq" id="WP_212986295.1">
    <property type="nucleotide sequence ID" value="NZ_BAABEA010000029.1"/>
</dbReference>
<evidence type="ECO:0000259" key="8">
    <source>
        <dbReference type="Pfam" id="PF02687"/>
    </source>
</evidence>
<dbReference type="InterPro" id="IPR050250">
    <property type="entry name" value="Macrolide_Exporter_MacB"/>
</dbReference>
<evidence type="ECO:0000256" key="3">
    <source>
        <dbReference type="ARBA" id="ARBA00022692"/>
    </source>
</evidence>
<gene>
    <name evidence="10" type="ORF">Aau02nite_01390</name>
</gene>
<evidence type="ECO:0000256" key="4">
    <source>
        <dbReference type="ARBA" id="ARBA00022989"/>
    </source>
</evidence>
<keyword evidence="3 7" id="KW-0812">Transmembrane</keyword>
<comment type="similarity">
    <text evidence="6">Belongs to the ABC-4 integral membrane protein family.</text>
</comment>
<evidence type="ECO:0000256" key="7">
    <source>
        <dbReference type="SAM" id="Phobius"/>
    </source>
</evidence>
<evidence type="ECO:0000313" key="10">
    <source>
        <dbReference type="EMBL" id="GIM63027.1"/>
    </source>
</evidence>
<accession>A0A919VG04</accession>
<evidence type="ECO:0000256" key="6">
    <source>
        <dbReference type="ARBA" id="ARBA00038076"/>
    </source>
</evidence>
<evidence type="ECO:0000256" key="2">
    <source>
        <dbReference type="ARBA" id="ARBA00022475"/>
    </source>
</evidence>
<keyword evidence="11" id="KW-1185">Reference proteome</keyword>
<dbReference type="AlphaFoldDB" id="A0A919VG04"/>
<protein>
    <submittedName>
        <fullName evidence="10">ABC transporter permease</fullName>
    </submittedName>
</protein>
<keyword evidence="4 7" id="KW-1133">Transmembrane helix</keyword>
<feature type="domain" description="MacB-like periplasmic core" evidence="9">
    <location>
        <begin position="31"/>
        <end position="238"/>
    </location>
</feature>
<comment type="subcellular location">
    <subcellularLocation>
        <location evidence="1">Cell membrane</location>
        <topology evidence="1">Multi-pass membrane protein</topology>
    </subcellularLocation>
</comment>
<dbReference type="PANTHER" id="PTHR30572">
    <property type="entry name" value="MEMBRANE COMPONENT OF TRANSPORTER-RELATED"/>
    <property type="match status" value="1"/>
</dbReference>
<keyword evidence="5 7" id="KW-0472">Membrane</keyword>
<organism evidence="10 11">
    <name type="scientific">Actinoplanes auranticolor</name>
    <dbReference type="NCBI Taxonomy" id="47988"/>
    <lineage>
        <taxon>Bacteria</taxon>
        <taxon>Bacillati</taxon>
        <taxon>Actinomycetota</taxon>
        <taxon>Actinomycetes</taxon>
        <taxon>Micromonosporales</taxon>
        <taxon>Micromonosporaceae</taxon>
        <taxon>Actinoplanes</taxon>
    </lineage>
</organism>
<dbReference type="Pfam" id="PF02687">
    <property type="entry name" value="FtsX"/>
    <property type="match status" value="1"/>
</dbReference>
<comment type="caution">
    <text evidence="10">The sequence shown here is derived from an EMBL/GenBank/DDBJ whole genome shotgun (WGS) entry which is preliminary data.</text>
</comment>
<evidence type="ECO:0000256" key="5">
    <source>
        <dbReference type="ARBA" id="ARBA00023136"/>
    </source>
</evidence>
<evidence type="ECO:0000313" key="11">
    <source>
        <dbReference type="Proteomes" id="UP000681340"/>
    </source>
</evidence>
<dbReference type="InterPro" id="IPR025857">
    <property type="entry name" value="MacB_PCD"/>
</dbReference>
<evidence type="ECO:0000259" key="9">
    <source>
        <dbReference type="Pfam" id="PF12704"/>
    </source>
</evidence>
<sequence length="395" mass="39924">MTARLRPARLAPGDVVRVGAAGLRTRPLRIVLSALGIAIGIAAMLAVVGISASSRADLNRTLDALGTNLLTVAPGETLGGEEAKLPAASPAMVRRIAPVESATATGRLEAKVYRNEHIPSGESGSIAVLAAQPDLLGTVGARLAAGRWLSDAADGPAVVLGAAAAHRLGITAPGPRVWLGGQWFAVVGILGPVPLAPELDSGALIGWSAAQRLLAFDGSPTTVYTRSAEYSVEQVRQVLAATVNPEAPNEVKVSRPSDALAAARAADSALNGLLLGLGAVALVVGGVGVANTMVISVLERRAEIGLRRALGATRGQIRLQFLCESLLLATLGGVAGVLIGAAVTAGYAGYRSWSPVVPGWALAGGVVATMLVGMVAGLYPAARAARLPPSQALSH</sequence>
<keyword evidence="2" id="KW-1003">Cell membrane</keyword>
<feature type="transmembrane region" description="Helical" evidence="7">
    <location>
        <begin position="360"/>
        <end position="381"/>
    </location>
</feature>
<evidence type="ECO:0000256" key="1">
    <source>
        <dbReference type="ARBA" id="ARBA00004651"/>
    </source>
</evidence>
<dbReference type="Pfam" id="PF12704">
    <property type="entry name" value="MacB_PCD"/>
    <property type="match status" value="1"/>
</dbReference>
<dbReference type="GO" id="GO:0022857">
    <property type="term" value="F:transmembrane transporter activity"/>
    <property type="evidence" value="ECO:0007669"/>
    <property type="project" value="TreeGrafter"/>
</dbReference>
<feature type="transmembrane region" description="Helical" evidence="7">
    <location>
        <begin position="273"/>
        <end position="298"/>
    </location>
</feature>
<dbReference type="GO" id="GO:0005886">
    <property type="term" value="C:plasma membrane"/>
    <property type="evidence" value="ECO:0007669"/>
    <property type="project" value="UniProtKB-SubCell"/>
</dbReference>
<feature type="transmembrane region" description="Helical" evidence="7">
    <location>
        <begin position="319"/>
        <end position="348"/>
    </location>
</feature>
<dbReference type="InterPro" id="IPR003838">
    <property type="entry name" value="ABC3_permease_C"/>
</dbReference>
<feature type="transmembrane region" description="Helical" evidence="7">
    <location>
        <begin position="30"/>
        <end position="52"/>
    </location>
</feature>
<reference evidence="10" key="1">
    <citation type="submission" date="2021-03" db="EMBL/GenBank/DDBJ databases">
        <title>Whole genome shotgun sequence of Actinoplanes auranticolor NBRC 12245.</title>
        <authorList>
            <person name="Komaki H."/>
            <person name="Tamura T."/>
        </authorList>
    </citation>
    <scope>NUCLEOTIDE SEQUENCE</scope>
    <source>
        <strain evidence="10">NBRC 12245</strain>
    </source>
</reference>
<dbReference type="EMBL" id="BOQL01000001">
    <property type="protein sequence ID" value="GIM63027.1"/>
    <property type="molecule type" value="Genomic_DNA"/>
</dbReference>
<proteinExistence type="inferred from homology"/>
<name>A0A919VG04_9ACTN</name>
<feature type="domain" description="ABC3 transporter permease C-terminal" evidence="8">
    <location>
        <begin position="277"/>
        <end position="389"/>
    </location>
</feature>
<dbReference type="PANTHER" id="PTHR30572:SF4">
    <property type="entry name" value="ABC TRANSPORTER PERMEASE YTRF"/>
    <property type="match status" value="1"/>
</dbReference>